<reference evidence="8" key="1">
    <citation type="journal article" date="2021" name="PeerJ">
        <title>Extensive microbial diversity within the chicken gut microbiome revealed by metagenomics and culture.</title>
        <authorList>
            <person name="Gilroy R."/>
            <person name="Ravi A."/>
            <person name="Getino M."/>
            <person name="Pursley I."/>
            <person name="Horton D.L."/>
            <person name="Alikhan N.F."/>
            <person name="Baker D."/>
            <person name="Gharbi K."/>
            <person name="Hall N."/>
            <person name="Watson M."/>
            <person name="Adriaenssens E.M."/>
            <person name="Foster-Nyarko E."/>
            <person name="Jarju S."/>
            <person name="Secka A."/>
            <person name="Antonio M."/>
            <person name="Oren A."/>
            <person name="Chaudhuri R.R."/>
            <person name="La Ragione R."/>
            <person name="Hildebrand F."/>
            <person name="Pallen M.J."/>
        </authorList>
    </citation>
    <scope>NUCLEOTIDE SEQUENCE</scope>
    <source>
        <strain evidence="8">14975</strain>
    </source>
</reference>
<feature type="transmembrane region" description="Helical" evidence="7">
    <location>
        <begin position="248"/>
        <end position="268"/>
    </location>
</feature>
<dbReference type="GO" id="GO:0016020">
    <property type="term" value="C:membrane"/>
    <property type="evidence" value="ECO:0007669"/>
    <property type="project" value="UniProtKB-SubCell"/>
</dbReference>
<feature type="transmembrane region" description="Helical" evidence="7">
    <location>
        <begin position="215"/>
        <end position="242"/>
    </location>
</feature>
<feature type="transmembrane region" description="Helical" evidence="7">
    <location>
        <begin position="303"/>
        <end position="334"/>
    </location>
</feature>
<feature type="transmembrane region" description="Helical" evidence="7">
    <location>
        <begin position="157"/>
        <end position="176"/>
    </location>
</feature>
<keyword evidence="4 7" id="KW-1133">Transmembrane helix</keyword>
<organism evidence="8 9">
    <name type="scientific">Candidatus Akkermansia intestinigallinarum</name>
    <dbReference type="NCBI Taxonomy" id="2838431"/>
    <lineage>
        <taxon>Bacteria</taxon>
        <taxon>Pseudomonadati</taxon>
        <taxon>Verrucomicrobiota</taxon>
        <taxon>Verrucomicrobiia</taxon>
        <taxon>Verrucomicrobiales</taxon>
        <taxon>Akkermansiaceae</taxon>
        <taxon>Akkermansia</taxon>
    </lineage>
</organism>
<reference evidence="8" key="2">
    <citation type="submission" date="2021-04" db="EMBL/GenBank/DDBJ databases">
        <authorList>
            <person name="Gilroy R."/>
        </authorList>
    </citation>
    <scope>NUCLEOTIDE SEQUENCE</scope>
    <source>
        <strain evidence="8">14975</strain>
    </source>
</reference>
<feature type="transmembrane region" description="Helical" evidence="7">
    <location>
        <begin position="75"/>
        <end position="100"/>
    </location>
</feature>
<dbReference type="AlphaFoldDB" id="A0A9D1VAP9"/>
<evidence type="ECO:0000313" key="8">
    <source>
        <dbReference type="EMBL" id="HIX19494.1"/>
    </source>
</evidence>
<feature type="region of interest" description="Disordered" evidence="6">
    <location>
        <begin position="361"/>
        <end position="406"/>
    </location>
</feature>
<dbReference type="Pfam" id="PF01594">
    <property type="entry name" value="AI-2E_transport"/>
    <property type="match status" value="1"/>
</dbReference>
<keyword evidence="5 7" id="KW-0472">Membrane</keyword>
<feature type="transmembrane region" description="Helical" evidence="7">
    <location>
        <begin position="45"/>
        <end position="66"/>
    </location>
</feature>
<comment type="subcellular location">
    <subcellularLocation>
        <location evidence="1">Membrane</location>
        <topology evidence="1">Multi-pass membrane protein</topology>
    </subcellularLocation>
</comment>
<evidence type="ECO:0000256" key="7">
    <source>
        <dbReference type="SAM" id="Phobius"/>
    </source>
</evidence>
<dbReference type="PANTHER" id="PTHR21716:SF64">
    <property type="entry name" value="AI-2 TRANSPORT PROTEIN TQSA"/>
    <property type="match status" value="1"/>
</dbReference>
<evidence type="ECO:0000256" key="5">
    <source>
        <dbReference type="ARBA" id="ARBA00023136"/>
    </source>
</evidence>
<feature type="transmembrane region" description="Helical" evidence="7">
    <location>
        <begin position="21"/>
        <end position="39"/>
    </location>
</feature>
<accession>A0A9D1VAP9</accession>
<evidence type="ECO:0000256" key="1">
    <source>
        <dbReference type="ARBA" id="ARBA00004141"/>
    </source>
</evidence>
<protein>
    <submittedName>
        <fullName evidence="8">AI-2E family transporter</fullName>
    </submittedName>
</protein>
<feature type="transmembrane region" description="Helical" evidence="7">
    <location>
        <begin position="275"/>
        <end position="297"/>
    </location>
</feature>
<evidence type="ECO:0000256" key="2">
    <source>
        <dbReference type="ARBA" id="ARBA00009773"/>
    </source>
</evidence>
<dbReference type="Proteomes" id="UP000823964">
    <property type="component" value="Unassembled WGS sequence"/>
</dbReference>
<dbReference type="GO" id="GO:0055085">
    <property type="term" value="P:transmembrane transport"/>
    <property type="evidence" value="ECO:0007669"/>
    <property type="project" value="TreeGrafter"/>
</dbReference>
<evidence type="ECO:0000256" key="3">
    <source>
        <dbReference type="ARBA" id="ARBA00022692"/>
    </source>
</evidence>
<comment type="similarity">
    <text evidence="2">Belongs to the autoinducer-2 exporter (AI-2E) (TC 2.A.86) family.</text>
</comment>
<evidence type="ECO:0000313" key="9">
    <source>
        <dbReference type="Proteomes" id="UP000823964"/>
    </source>
</evidence>
<proteinExistence type="inferred from homology"/>
<gene>
    <name evidence="8" type="ORF">H9862_02695</name>
</gene>
<comment type="caution">
    <text evidence="8">The sequence shown here is derived from an EMBL/GenBank/DDBJ whole genome shotgun (WGS) entry which is preliminary data.</text>
</comment>
<dbReference type="EMBL" id="DXFQ01000046">
    <property type="protein sequence ID" value="HIX19494.1"/>
    <property type="molecule type" value="Genomic_DNA"/>
</dbReference>
<feature type="compositionally biased region" description="Low complexity" evidence="6">
    <location>
        <begin position="365"/>
        <end position="375"/>
    </location>
</feature>
<name>A0A9D1VAP9_9BACT</name>
<evidence type="ECO:0000256" key="6">
    <source>
        <dbReference type="SAM" id="MobiDB-lite"/>
    </source>
</evidence>
<dbReference type="InterPro" id="IPR002549">
    <property type="entry name" value="AI-2E-like"/>
</dbReference>
<dbReference type="PANTHER" id="PTHR21716">
    <property type="entry name" value="TRANSMEMBRANE PROTEIN"/>
    <property type="match status" value="1"/>
</dbReference>
<evidence type="ECO:0000256" key="4">
    <source>
        <dbReference type="ARBA" id="ARBA00022989"/>
    </source>
</evidence>
<sequence>MIPEDNRKRSQPYTNRLYLKDGAGVVLTLAAIIIILLGLQQASSVVVPILMASFLAVISYSVTVALRRYLKFPHWLAVSLTVVVDSAIIYGVFMLIRFLAADMKATLQGDLIARFTRKYEELMGFLDNIGIGEQARGLISSPTEIINPQNVLSMTQALTGFMTSTALVLVLMTFLLGETPLFRRNLDSLGNSEESKSKVVHAVLGIQRYLFIKTVASAITGLLAWGVCAWMNVPFAFLWGLVAYLLNYIPTIGSIAAAIPPILLAMSLGTWTETFVVAGGYLAINSAIGNCIEPLFLGKEFGIATSVVLLSVMLWGWVLGPCGMLLAVPITVLLKLAMENSQDLAWIAKLIDDSGAEKSRKAHAAAENATTASASRPKADSPLQTTDRNTACMHSRTKTAPCTARE</sequence>
<keyword evidence="3 7" id="KW-0812">Transmembrane</keyword>